<keyword evidence="2 4" id="KW-0227">DNA damage</keyword>
<feature type="region of interest" description="Disordered" evidence="5">
    <location>
        <begin position="353"/>
        <end position="375"/>
    </location>
</feature>
<feature type="domain" description="DNA mismatch repair protein S5" evidence="7">
    <location>
        <begin position="209"/>
        <end position="327"/>
    </location>
</feature>
<dbReference type="CDD" id="cd16926">
    <property type="entry name" value="HATPase_MutL-MLH-PMS-like"/>
    <property type="match status" value="1"/>
</dbReference>
<dbReference type="InterPro" id="IPR014721">
    <property type="entry name" value="Ribsml_uS5_D2-typ_fold_subgr"/>
</dbReference>
<dbReference type="Pfam" id="PF08676">
    <property type="entry name" value="MutL_C"/>
    <property type="match status" value="1"/>
</dbReference>
<dbReference type="SUPFAM" id="SSF54211">
    <property type="entry name" value="Ribosomal protein S5 domain 2-like"/>
    <property type="match status" value="1"/>
</dbReference>
<name>A0A916QF54_9BACL</name>
<evidence type="ECO:0000259" key="6">
    <source>
        <dbReference type="SMART" id="SM00853"/>
    </source>
</evidence>
<dbReference type="Gene3D" id="3.30.1540.20">
    <property type="entry name" value="MutL, C-terminal domain, dimerisation subdomain"/>
    <property type="match status" value="1"/>
</dbReference>
<comment type="function">
    <text evidence="4">This protein is involved in the repair of mismatches in DNA. It is required for dam-dependent methyl-directed DNA mismatch repair. May act as a 'molecular matchmaker', a protein that promotes the formation of a stable complex between two or more DNA-binding proteins in an ATP-dependent manner without itself being part of a final effector complex.</text>
</comment>
<organism evidence="8 9">
    <name type="scientific">Insulibacter thermoxylanivorax</name>
    <dbReference type="NCBI Taxonomy" id="2749268"/>
    <lineage>
        <taxon>Bacteria</taxon>
        <taxon>Bacillati</taxon>
        <taxon>Bacillota</taxon>
        <taxon>Bacilli</taxon>
        <taxon>Bacillales</taxon>
        <taxon>Paenibacillaceae</taxon>
        <taxon>Insulibacter</taxon>
    </lineage>
</organism>
<dbReference type="GO" id="GO:0005524">
    <property type="term" value="F:ATP binding"/>
    <property type="evidence" value="ECO:0007669"/>
    <property type="project" value="InterPro"/>
</dbReference>
<dbReference type="FunFam" id="3.30.565.10:FF:000003">
    <property type="entry name" value="DNA mismatch repair endonuclease MutL"/>
    <property type="match status" value="1"/>
</dbReference>
<dbReference type="InterPro" id="IPR020667">
    <property type="entry name" value="DNA_mismatch_repair_MutL"/>
</dbReference>
<feature type="compositionally biased region" description="Basic and acidic residues" evidence="5">
    <location>
        <begin position="364"/>
        <end position="375"/>
    </location>
</feature>
<dbReference type="PANTHER" id="PTHR10073:SF12">
    <property type="entry name" value="DNA MISMATCH REPAIR PROTEIN MLH1"/>
    <property type="match status" value="1"/>
</dbReference>
<reference evidence="8" key="2">
    <citation type="journal article" date="2021" name="Data Brief">
        <title>Draft genome sequence data of the facultative, thermophilic, xylanolytic bacterium Paenibacillus sp. strain DA-C8.</title>
        <authorList>
            <person name="Chhe C."/>
            <person name="Uke A."/>
            <person name="Baramee S."/>
            <person name="Ungkulpasvich U."/>
            <person name="Tachaapaikoon C."/>
            <person name="Pason P."/>
            <person name="Waeonukul R."/>
            <person name="Ratanakhanokchai K."/>
            <person name="Kosugi A."/>
        </authorList>
    </citation>
    <scope>NUCLEOTIDE SEQUENCE</scope>
    <source>
        <strain evidence="8">DA-C8</strain>
    </source>
</reference>
<dbReference type="GO" id="GO:0016887">
    <property type="term" value="F:ATP hydrolysis activity"/>
    <property type="evidence" value="ECO:0007669"/>
    <property type="project" value="InterPro"/>
</dbReference>
<dbReference type="Pfam" id="PF01119">
    <property type="entry name" value="DNA_mis_repair"/>
    <property type="match status" value="1"/>
</dbReference>
<evidence type="ECO:0000256" key="5">
    <source>
        <dbReference type="SAM" id="MobiDB-lite"/>
    </source>
</evidence>
<dbReference type="RefSeq" id="WP_200966535.1">
    <property type="nucleotide sequence ID" value="NZ_BMAQ01000014.1"/>
</dbReference>
<evidence type="ECO:0000313" key="9">
    <source>
        <dbReference type="Proteomes" id="UP000654993"/>
    </source>
</evidence>
<dbReference type="InterPro" id="IPR042121">
    <property type="entry name" value="MutL_C_regsub"/>
</dbReference>
<dbReference type="InterPro" id="IPR002099">
    <property type="entry name" value="MutL/Mlh/PMS"/>
</dbReference>
<comment type="caution">
    <text evidence="8">The sequence shown here is derived from an EMBL/GenBank/DDBJ whole genome shotgun (WGS) entry which is preliminary data.</text>
</comment>
<evidence type="ECO:0000256" key="2">
    <source>
        <dbReference type="ARBA" id="ARBA00022763"/>
    </source>
</evidence>
<dbReference type="InterPro" id="IPR042120">
    <property type="entry name" value="MutL_C_dimsub"/>
</dbReference>
<dbReference type="Gene3D" id="3.30.230.10">
    <property type="match status" value="1"/>
</dbReference>
<dbReference type="InterPro" id="IPR013507">
    <property type="entry name" value="DNA_mismatch_S5_2-like"/>
</dbReference>
<dbReference type="EMBL" id="BMAQ01000014">
    <property type="protein sequence ID" value="GFR38293.1"/>
    <property type="molecule type" value="Genomic_DNA"/>
</dbReference>
<protein>
    <recommendedName>
        <fullName evidence="4">DNA mismatch repair protein MutL</fullName>
    </recommendedName>
</protein>
<evidence type="ECO:0000256" key="4">
    <source>
        <dbReference type="HAMAP-Rule" id="MF_00149"/>
    </source>
</evidence>
<dbReference type="AlphaFoldDB" id="A0A916QF54"/>
<dbReference type="Gene3D" id="3.30.565.10">
    <property type="entry name" value="Histidine kinase-like ATPase, C-terminal domain"/>
    <property type="match status" value="1"/>
</dbReference>
<evidence type="ECO:0000256" key="3">
    <source>
        <dbReference type="ARBA" id="ARBA00023204"/>
    </source>
</evidence>
<dbReference type="InterPro" id="IPR003594">
    <property type="entry name" value="HATPase_dom"/>
</dbReference>
<evidence type="ECO:0000256" key="1">
    <source>
        <dbReference type="ARBA" id="ARBA00006082"/>
    </source>
</evidence>
<dbReference type="SUPFAM" id="SSF55874">
    <property type="entry name" value="ATPase domain of HSP90 chaperone/DNA topoisomerase II/histidine kinase"/>
    <property type="match status" value="1"/>
</dbReference>
<dbReference type="Proteomes" id="UP000654993">
    <property type="component" value="Unassembled WGS sequence"/>
</dbReference>
<dbReference type="GO" id="GO:0030983">
    <property type="term" value="F:mismatched DNA binding"/>
    <property type="evidence" value="ECO:0007669"/>
    <property type="project" value="InterPro"/>
</dbReference>
<dbReference type="InterPro" id="IPR037198">
    <property type="entry name" value="MutL_C_sf"/>
</dbReference>
<gene>
    <name evidence="4 8" type="primary">mutL</name>
    <name evidence="8" type="ORF">PRECH8_15890</name>
</gene>
<dbReference type="InterPro" id="IPR036890">
    <property type="entry name" value="HATPase_C_sf"/>
</dbReference>
<dbReference type="InterPro" id="IPR038973">
    <property type="entry name" value="MutL/Mlh/Pms-like"/>
</dbReference>
<evidence type="ECO:0000313" key="8">
    <source>
        <dbReference type="EMBL" id="GFR38293.1"/>
    </source>
</evidence>
<reference evidence="8" key="1">
    <citation type="submission" date="2020-08" db="EMBL/GenBank/DDBJ databases">
        <authorList>
            <person name="Uke A."/>
            <person name="Chhe C."/>
            <person name="Baramee S."/>
            <person name="Kosugi A."/>
        </authorList>
    </citation>
    <scope>NUCLEOTIDE SEQUENCE</scope>
    <source>
        <strain evidence="8">DA-C8</strain>
    </source>
</reference>
<sequence length="629" mass="70529">MGIIHVLDEHVANLIAAGEVVERPASVVKELVENAIDADADQVRIQIEEGGLTLIRVTDNGRGIAPEDVPTAFQRHATSKVRDSRDLHQIRTLGFRGEALPSIASVARVELITSTDKSGLGKICVIEGGEVKKIEDIRTTKGTDITVRDLFYNTPARLKYMKTIQTEFGHISDYIYRLAFAHPNIAFTLVHNDKLVLRTPGGGDLLQTIAAVYGTAAARSMLRVQAEDADFTLFGWIGKPELTRANRYGMTTIVNGRYVRSYALQTAIVQAYHTLLPINRYPLVVLQLTMDPSLVDVNVHPAKLEVRFSKERELMKFIETELGRVLRGADLIPRLRGHQERQAVIQEQLKFQDSVPTRGSGSETQERQEGGRMMRRGLDGLYQPRTADLETGTVYNGQAGRRATASPLKSSTPDAASVDWQPYLETKEPAASPESRRLPQLRVIGQVHGTYIIAENEEGLFLIDQHAAHERINYERFYRKFGQPEQVSQELLVPITMEFTPSEAEVLRSRSALFSQIGVYFEPFGGNTFIIRSVPEWMPKGEELEILQEITEWVLQDRSLDIAKLREQSAILTACKASLKANDYLSREEIESLLAQLAACDNPFTCPHGRPVIVSFSTYELEKMFKRVM</sequence>
<proteinExistence type="inferred from homology"/>
<dbReference type="GO" id="GO:0140664">
    <property type="term" value="F:ATP-dependent DNA damage sensor activity"/>
    <property type="evidence" value="ECO:0007669"/>
    <property type="project" value="InterPro"/>
</dbReference>
<dbReference type="HAMAP" id="MF_00149">
    <property type="entry name" value="DNA_mis_repair"/>
    <property type="match status" value="1"/>
</dbReference>
<dbReference type="GO" id="GO:0006298">
    <property type="term" value="P:mismatch repair"/>
    <property type="evidence" value="ECO:0007669"/>
    <property type="project" value="UniProtKB-UniRule"/>
</dbReference>
<evidence type="ECO:0000259" key="7">
    <source>
        <dbReference type="SMART" id="SM01340"/>
    </source>
</evidence>
<feature type="compositionally biased region" description="Polar residues" evidence="5">
    <location>
        <begin position="353"/>
        <end position="363"/>
    </location>
</feature>
<dbReference type="Pfam" id="PF02518">
    <property type="entry name" value="HATPase_c"/>
    <property type="match status" value="1"/>
</dbReference>
<dbReference type="InterPro" id="IPR014762">
    <property type="entry name" value="DNA_mismatch_repair_CS"/>
</dbReference>
<dbReference type="SUPFAM" id="SSF118116">
    <property type="entry name" value="DNA mismatch repair protein MutL"/>
    <property type="match status" value="1"/>
</dbReference>
<keyword evidence="3 4" id="KW-0234">DNA repair</keyword>
<keyword evidence="9" id="KW-1185">Reference proteome</keyword>
<dbReference type="NCBIfam" id="NF000950">
    <property type="entry name" value="PRK00095.1-3"/>
    <property type="match status" value="1"/>
</dbReference>
<comment type="similarity">
    <text evidence="1 4">Belongs to the DNA mismatch repair MutL/HexB family.</text>
</comment>
<dbReference type="InterPro" id="IPR020568">
    <property type="entry name" value="Ribosomal_Su5_D2-typ_SF"/>
</dbReference>
<dbReference type="PANTHER" id="PTHR10073">
    <property type="entry name" value="DNA MISMATCH REPAIR PROTEIN MLH, PMS, MUTL"/>
    <property type="match status" value="1"/>
</dbReference>
<dbReference type="SMART" id="SM01340">
    <property type="entry name" value="DNA_mis_repair"/>
    <property type="match status" value="1"/>
</dbReference>
<dbReference type="Gene3D" id="3.30.1370.100">
    <property type="entry name" value="MutL, C-terminal domain, regulatory subdomain"/>
    <property type="match status" value="1"/>
</dbReference>
<dbReference type="NCBIfam" id="TIGR00585">
    <property type="entry name" value="mutl"/>
    <property type="match status" value="1"/>
</dbReference>
<accession>A0A916QF54</accession>
<dbReference type="SMART" id="SM00853">
    <property type="entry name" value="MutL_C"/>
    <property type="match status" value="1"/>
</dbReference>
<dbReference type="CDD" id="cd00782">
    <property type="entry name" value="MutL_Trans"/>
    <property type="match status" value="1"/>
</dbReference>
<dbReference type="GO" id="GO:0032300">
    <property type="term" value="C:mismatch repair complex"/>
    <property type="evidence" value="ECO:0007669"/>
    <property type="project" value="InterPro"/>
</dbReference>
<feature type="region of interest" description="Disordered" evidence="5">
    <location>
        <begin position="390"/>
        <end position="420"/>
    </location>
</feature>
<dbReference type="InterPro" id="IPR014790">
    <property type="entry name" value="MutL_C"/>
</dbReference>
<feature type="domain" description="MutL C-terminal dimerisation" evidence="6">
    <location>
        <begin position="443"/>
        <end position="585"/>
    </location>
</feature>
<dbReference type="PROSITE" id="PS00058">
    <property type="entry name" value="DNA_MISMATCH_REPAIR_1"/>
    <property type="match status" value="1"/>
</dbReference>